<gene>
    <name evidence="1" type="ORF">PLEPLA_LOCUS2907</name>
</gene>
<evidence type="ECO:0000313" key="2">
    <source>
        <dbReference type="Proteomes" id="UP001153269"/>
    </source>
</evidence>
<sequence length="118" mass="13241">MAFRHDKQIVVTPKLTQSQFHTSKIDHYIIKRVYKFQISHPVIVVGGQQGAPFYFSESHVSMLPSLQVFLRTFIYSYSAKSHVLSEAFRACEQEPVAGVLTSGKGDHLVSSGGRNRAM</sequence>
<name>A0A9N7TND4_PLEPL</name>
<comment type="caution">
    <text evidence="1">The sequence shown here is derived from an EMBL/GenBank/DDBJ whole genome shotgun (WGS) entry which is preliminary data.</text>
</comment>
<dbReference type="Proteomes" id="UP001153269">
    <property type="component" value="Unassembled WGS sequence"/>
</dbReference>
<organism evidence="1 2">
    <name type="scientific">Pleuronectes platessa</name>
    <name type="common">European plaice</name>
    <dbReference type="NCBI Taxonomy" id="8262"/>
    <lineage>
        <taxon>Eukaryota</taxon>
        <taxon>Metazoa</taxon>
        <taxon>Chordata</taxon>
        <taxon>Craniata</taxon>
        <taxon>Vertebrata</taxon>
        <taxon>Euteleostomi</taxon>
        <taxon>Actinopterygii</taxon>
        <taxon>Neopterygii</taxon>
        <taxon>Teleostei</taxon>
        <taxon>Neoteleostei</taxon>
        <taxon>Acanthomorphata</taxon>
        <taxon>Carangaria</taxon>
        <taxon>Pleuronectiformes</taxon>
        <taxon>Pleuronectoidei</taxon>
        <taxon>Pleuronectidae</taxon>
        <taxon>Pleuronectes</taxon>
    </lineage>
</organism>
<proteinExistence type="predicted"/>
<keyword evidence="2" id="KW-1185">Reference proteome</keyword>
<dbReference type="EMBL" id="CADEAL010000143">
    <property type="protein sequence ID" value="CAB1415193.1"/>
    <property type="molecule type" value="Genomic_DNA"/>
</dbReference>
<protein>
    <submittedName>
        <fullName evidence="1">Uncharacterized protein</fullName>
    </submittedName>
</protein>
<accession>A0A9N7TND4</accession>
<dbReference type="AlphaFoldDB" id="A0A9N7TND4"/>
<evidence type="ECO:0000313" key="1">
    <source>
        <dbReference type="EMBL" id="CAB1415193.1"/>
    </source>
</evidence>
<reference evidence="1" key="1">
    <citation type="submission" date="2020-03" db="EMBL/GenBank/DDBJ databases">
        <authorList>
            <person name="Weist P."/>
        </authorList>
    </citation>
    <scope>NUCLEOTIDE SEQUENCE</scope>
</reference>